<comment type="caution">
    <text evidence="3">The sequence shown here is derived from an EMBL/GenBank/DDBJ whole genome shotgun (WGS) entry which is preliminary data.</text>
</comment>
<accession>A0A1Y2FL99</accession>
<keyword evidence="4" id="KW-1185">Reference proteome</keyword>
<reference evidence="3 4" key="1">
    <citation type="submission" date="2016-07" db="EMBL/GenBank/DDBJ databases">
        <title>Pervasive Adenine N6-methylation of Active Genes in Fungi.</title>
        <authorList>
            <consortium name="DOE Joint Genome Institute"/>
            <person name="Mondo S.J."/>
            <person name="Dannebaum R.O."/>
            <person name="Kuo R.C."/>
            <person name="Labutti K."/>
            <person name="Haridas S."/>
            <person name="Kuo A."/>
            <person name="Salamov A."/>
            <person name="Ahrendt S.R."/>
            <person name="Lipzen A."/>
            <person name="Sullivan W."/>
            <person name="Andreopoulos W.B."/>
            <person name="Clum A."/>
            <person name="Lindquist E."/>
            <person name="Daum C."/>
            <person name="Ramamoorthy G.K."/>
            <person name="Gryganskyi A."/>
            <person name="Culley D."/>
            <person name="Magnuson J.K."/>
            <person name="James T.Y."/>
            <person name="O'Malley M.A."/>
            <person name="Stajich J.E."/>
            <person name="Spatafora J.W."/>
            <person name="Visel A."/>
            <person name="Grigoriev I.V."/>
        </authorList>
    </citation>
    <scope>NUCLEOTIDE SEQUENCE [LARGE SCALE GENOMIC DNA]</scope>
    <source>
        <strain evidence="3 4">12-1054</strain>
    </source>
</reference>
<dbReference type="Proteomes" id="UP000193685">
    <property type="component" value="Unassembled WGS sequence"/>
</dbReference>
<dbReference type="GeneID" id="63787046"/>
<evidence type="ECO:0000256" key="2">
    <source>
        <dbReference type="SAM" id="SignalP"/>
    </source>
</evidence>
<dbReference type="AlphaFoldDB" id="A0A1Y2FL99"/>
<dbReference type="EMBL" id="MCFI01000006">
    <property type="protein sequence ID" value="ORY84357.1"/>
    <property type="molecule type" value="Genomic_DNA"/>
</dbReference>
<evidence type="ECO:0000313" key="3">
    <source>
        <dbReference type="EMBL" id="ORY84357.1"/>
    </source>
</evidence>
<evidence type="ECO:0000313" key="4">
    <source>
        <dbReference type="Proteomes" id="UP000193685"/>
    </source>
</evidence>
<sequence length="190" mass="21500">MQISSLDYVLIIAASAQLMQQASAKSTHGTGKKKHTKPVAKEPVYTSRTKEPVYTSRDLPAITPTSLYWYLSVMKDDGNITYVKQKLANQNDCGQVSECYWGLQNKTITYHPKTIVSYSYNMTGHSDTPGLFYCEWVDPDNHDNTGEWIRARPYPMFHQCSPYASTTLEKGEDGKEKNVTRIIPNCATPY</sequence>
<gene>
    <name evidence="3" type="ORF">BCR37DRAFT_386529</name>
</gene>
<organism evidence="3 4">
    <name type="scientific">Protomyces lactucae-debilis</name>
    <dbReference type="NCBI Taxonomy" id="2754530"/>
    <lineage>
        <taxon>Eukaryota</taxon>
        <taxon>Fungi</taxon>
        <taxon>Dikarya</taxon>
        <taxon>Ascomycota</taxon>
        <taxon>Taphrinomycotina</taxon>
        <taxon>Taphrinomycetes</taxon>
        <taxon>Taphrinales</taxon>
        <taxon>Protomycetaceae</taxon>
        <taxon>Protomyces</taxon>
    </lineage>
</organism>
<feature type="region of interest" description="Disordered" evidence="1">
    <location>
        <begin position="24"/>
        <end position="48"/>
    </location>
</feature>
<evidence type="ECO:0000256" key="1">
    <source>
        <dbReference type="SAM" id="MobiDB-lite"/>
    </source>
</evidence>
<keyword evidence="2" id="KW-0732">Signal</keyword>
<protein>
    <submittedName>
        <fullName evidence="3">Uncharacterized protein</fullName>
    </submittedName>
</protein>
<proteinExistence type="predicted"/>
<dbReference type="RefSeq" id="XP_040726375.1">
    <property type="nucleotide sequence ID" value="XM_040870447.1"/>
</dbReference>
<feature type="signal peptide" evidence="2">
    <location>
        <begin position="1"/>
        <end position="24"/>
    </location>
</feature>
<feature type="chain" id="PRO_5013005644" evidence="2">
    <location>
        <begin position="25"/>
        <end position="190"/>
    </location>
</feature>
<name>A0A1Y2FL99_PROLT</name>